<evidence type="ECO:0000256" key="1">
    <source>
        <dbReference type="SAM" id="Phobius"/>
    </source>
</evidence>
<comment type="caution">
    <text evidence="2">The sequence shown here is derived from an EMBL/GenBank/DDBJ whole genome shotgun (WGS) entry which is preliminary data.</text>
</comment>
<keyword evidence="1" id="KW-1133">Transmembrane helix</keyword>
<sequence length="159" mass="18996">MIGLVSWLFIGIINKSEEFYEPELCLKYPTLQIKFNKPDLSEDSEISKMNKEVKSEYISYTNNYNLNEKLGYIGEIVPYIILQLFLSVFFNKFITNYSLSLFFIDFFLFIISFTFLCSFLTLGFFYYKNIILYILGVLLFNLMFNFFIRNLIVNKKHNE</sequence>
<name>A0ABV6C109_9FLAO</name>
<feature type="transmembrane region" description="Helical" evidence="1">
    <location>
        <begin position="130"/>
        <end position="148"/>
    </location>
</feature>
<dbReference type="Proteomes" id="UP001589734">
    <property type="component" value="Unassembled WGS sequence"/>
</dbReference>
<dbReference type="EMBL" id="JBHLYW010000033">
    <property type="protein sequence ID" value="MFC0080531.1"/>
    <property type="molecule type" value="Genomic_DNA"/>
</dbReference>
<evidence type="ECO:0000313" key="2">
    <source>
        <dbReference type="EMBL" id="MFC0080531.1"/>
    </source>
</evidence>
<protein>
    <submittedName>
        <fullName evidence="2">Uncharacterized protein</fullName>
    </submittedName>
</protein>
<keyword evidence="3" id="KW-1185">Reference proteome</keyword>
<accession>A0ABV6C109</accession>
<keyword evidence="1" id="KW-0812">Transmembrane</keyword>
<feature type="transmembrane region" description="Helical" evidence="1">
    <location>
        <begin position="70"/>
        <end position="90"/>
    </location>
</feature>
<proteinExistence type="predicted"/>
<feature type="transmembrane region" description="Helical" evidence="1">
    <location>
        <begin position="102"/>
        <end position="124"/>
    </location>
</feature>
<reference evidence="2 3" key="1">
    <citation type="submission" date="2024-09" db="EMBL/GenBank/DDBJ databases">
        <authorList>
            <person name="Sun Q."/>
            <person name="Mori K."/>
        </authorList>
    </citation>
    <scope>NUCLEOTIDE SEQUENCE [LARGE SCALE GENOMIC DNA]</scope>
    <source>
        <strain evidence="2 3">CGMCC 1.12926</strain>
    </source>
</reference>
<organism evidence="2 3">
    <name type="scientific">Flavobacterium procerum</name>
    <dbReference type="NCBI Taxonomy" id="1455569"/>
    <lineage>
        <taxon>Bacteria</taxon>
        <taxon>Pseudomonadati</taxon>
        <taxon>Bacteroidota</taxon>
        <taxon>Flavobacteriia</taxon>
        <taxon>Flavobacteriales</taxon>
        <taxon>Flavobacteriaceae</taxon>
        <taxon>Flavobacterium</taxon>
    </lineage>
</organism>
<dbReference type="RefSeq" id="WP_379682426.1">
    <property type="nucleotide sequence ID" value="NZ_JBHLYW010000033.1"/>
</dbReference>
<keyword evidence="1" id="KW-0472">Membrane</keyword>
<evidence type="ECO:0000313" key="3">
    <source>
        <dbReference type="Proteomes" id="UP001589734"/>
    </source>
</evidence>
<gene>
    <name evidence="2" type="ORF">ACFFLS_26065</name>
</gene>